<name>A0A6C0LMR1_9ZZZZ</name>
<dbReference type="EMBL" id="MN740533">
    <property type="protein sequence ID" value="QHU31827.1"/>
    <property type="molecule type" value="Genomic_DNA"/>
</dbReference>
<dbReference type="AlphaFoldDB" id="A0A6C0LMR1"/>
<sequence>MSEFGFLIYCCFESKMPAHLSGSTVGGSLLLDKAVTETEAVEKVAMYQKRAETPSSETRHYIYIKNQSHWW</sequence>
<protein>
    <submittedName>
        <fullName evidence="1">Uncharacterized protein</fullName>
    </submittedName>
</protein>
<evidence type="ECO:0000313" key="1">
    <source>
        <dbReference type="EMBL" id="QHU31827.1"/>
    </source>
</evidence>
<accession>A0A6C0LMR1</accession>
<proteinExistence type="predicted"/>
<reference evidence="1" key="1">
    <citation type="journal article" date="2020" name="Nature">
        <title>Giant virus diversity and host interactions through global metagenomics.</title>
        <authorList>
            <person name="Schulz F."/>
            <person name="Roux S."/>
            <person name="Paez-Espino D."/>
            <person name="Jungbluth S."/>
            <person name="Walsh D.A."/>
            <person name="Denef V.J."/>
            <person name="McMahon K.D."/>
            <person name="Konstantinidis K.T."/>
            <person name="Eloe-Fadrosh E.A."/>
            <person name="Kyrpides N.C."/>
            <person name="Woyke T."/>
        </authorList>
    </citation>
    <scope>NUCLEOTIDE SEQUENCE</scope>
    <source>
        <strain evidence="1">GVMAG-M-3300027963-41</strain>
    </source>
</reference>
<organism evidence="1">
    <name type="scientific">viral metagenome</name>
    <dbReference type="NCBI Taxonomy" id="1070528"/>
    <lineage>
        <taxon>unclassified sequences</taxon>
        <taxon>metagenomes</taxon>
        <taxon>organismal metagenomes</taxon>
    </lineage>
</organism>